<dbReference type="PANTHER" id="PTHR43606">
    <property type="entry name" value="PHOSPHATASE, PUTATIVE (AFU_ORTHOLOGUE AFUA_6G08710)-RELATED"/>
    <property type="match status" value="1"/>
</dbReference>
<feature type="domain" description="Phospholipase D N-terminal" evidence="2">
    <location>
        <begin position="38"/>
        <end position="133"/>
    </location>
</feature>
<dbReference type="Gene3D" id="2.60.40.380">
    <property type="entry name" value="Purple acid phosphatase-like, N-terminal"/>
    <property type="match status" value="1"/>
</dbReference>
<dbReference type="InterPro" id="IPR052900">
    <property type="entry name" value="Phospholipid_Metab_Enz"/>
</dbReference>
<dbReference type="InterPro" id="IPR029052">
    <property type="entry name" value="Metallo-depent_PP-like"/>
</dbReference>
<accession>A0A9X1DF81</accession>
<dbReference type="InterPro" id="IPR006311">
    <property type="entry name" value="TAT_signal"/>
</dbReference>
<dbReference type="PROSITE" id="PS51318">
    <property type="entry name" value="TAT"/>
    <property type="match status" value="1"/>
</dbReference>
<evidence type="ECO:0000313" key="4">
    <source>
        <dbReference type="Proteomes" id="UP001138757"/>
    </source>
</evidence>
<evidence type="ECO:0000259" key="1">
    <source>
        <dbReference type="Pfam" id="PF09423"/>
    </source>
</evidence>
<dbReference type="InterPro" id="IPR018946">
    <property type="entry name" value="PhoD-like_MPP"/>
</dbReference>
<dbReference type="CDD" id="cd07389">
    <property type="entry name" value="MPP_PhoD"/>
    <property type="match status" value="1"/>
</dbReference>
<name>A0A9X1DF81_9SPHN</name>
<evidence type="ECO:0000259" key="2">
    <source>
        <dbReference type="Pfam" id="PF16655"/>
    </source>
</evidence>
<dbReference type="RefSeq" id="WP_214625075.1">
    <property type="nucleotide sequence ID" value="NZ_JAHGAW010000013.1"/>
</dbReference>
<keyword evidence="4" id="KW-1185">Reference proteome</keyword>
<gene>
    <name evidence="3" type="ORF">KK488_17850</name>
</gene>
<dbReference type="Proteomes" id="UP001138757">
    <property type="component" value="Unassembled WGS sequence"/>
</dbReference>
<protein>
    <submittedName>
        <fullName evidence="3">Alkaline phosphatase D family protein</fullName>
    </submittedName>
</protein>
<sequence>MRVDRRELLKAASGFVLFAGLPLRGVLAQAPRQYPFTLGIAAGDPAPDGFVIWTRLAPRPLEPHGGMEPQPVVVAWEVAEDEAFSRIVRSGEVIARPELGHSVHVEVEGLRPARPYYYRFLAGTTVSDTGTARSAPPPGAAVGRVRIGVAGCQRYTSGYFTAYRYLATEGDLDAIFHYGDYIYEGGARRGCAVVDGQTVCVREHDSDEIYSLDDYRHRYALYKLDPDLQAAHRAAAFLSTFDDHEVDNNWTSQWDENGTPPEVFLLRRFAALQAWYENMPVRRTQFPANGQLRMFRRIDYGSLLRIHLLDTRQYRSDQRCNMPGDRNCRSADDTGLESVLGRIDIQDFQKV</sequence>
<evidence type="ECO:0000313" key="3">
    <source>
        <dbReference type="EMBL" id="MBT2188814.1"/>
    </source>
</evidence>
<dbReference type="Gene3D" id="3.60.21.70">
    <property type="entry name" value="PhoD-like phosphatase"/>
    <property type="match status" value="1"/>
</dbReference>
<organism evidence="3 4">
    <name type="scientific">Sphingobium nicotianae</name>
    <dbReference type="NCBI Taxonomy" id="2782607"/>
    <lineage>
        <taxon>Bacteria</taxon>
        <taxon>Pseudomonadati</taxon>
        <taxon>Pseudomonadota</taxon>
        <taxon>Alphaproteobacteria</taxon>
        <taxon>Sphingomonadales</taxon>
        <taxon>Sphingomonadaceae</taxon>
        <taxon>Sphingobium</taxon>
    </lineage>
</organism>
<dbReference type="PANTHER" id="PTHR43606:SF2">
    <property type="entry name" value="ALKALINE PHOSPHATASE FAMILY PROTEIN (AFU_ORTHOLOGUE AFUA_5G03860)"/>
    <property type="match status" value="1"/>
</dbReference>
<feature type="domain" description="PhoD-like phosphatase metallophosphatase" evidence="1">
    <location>
        <begin position="148"/>
        <end position="343"/>
    </location>
</feature>
<dbReference type="Pfam" id="PF09423">
    <property type="entry name" value="PhoD"/>
    <property type="match status" value="1"/>
</dbReference>
<proteinExistence type="predicted"/>
<reference evidence="3" key="1">
    <citation type="submission" date="2021-05" db="EMBL/GenBank/DDBJ databases">
        <title>Genome of Sphingobium sp. strain.</title>
        <authorList>
            <person name="Fan R."/>
        </authorList>
    </citation>
    <scope>NUCLEOTIDE SEQUENCE</scope>
    <source>
        <strain evidence="3">H33</strain>
    </source>
</reference>
<dbReference type="Pfam" id="PF16655">
    <property type="entry name" value="PhoD_N"/>
    <property type="match status" value="1"/>
</dbReference>
<comment type="caution">
    <text evidence="3">The sequence shown here is derived from an EMBL/GenBank/DDBJ whole genome shotgun (WGS) entry which is preliminary data.</text>
</comment>
<dbReference type="AlphaFoldDB" id="A0A9X1DF81"/>
<dbReference type="EMBL" id="JAHGAW010000013">
    <property type="protein sequence ID" value="MBT2188814.1"/>
    <property type="molecule type" value="Genomic_DNA"/>
</dbReference>
<dbReference type="InterPro" id="IPR038607">
    <property type="entry name" value="PhoD-like_sf"/>
</dbReference>
<dbReference type="SUPFAM" id="SSF56300">
    <property type="entry name" value="Metallo-dependent phosphatases"/>
    <property type="match status" value="1"/>
</dbReference>
<dbReference type="InterPro" id="IPR032093">
    <property type="entry name" value="PhoD_N"/>
</dbReference>